<reference evidence="1" key="1">
    <citation type="submission" date="2021-06" db="EMBL/GenBank/DDBJ databases">
        <authorList>
            <person name="Kallberg Y."/>
            <person name="Tangrot J."/>
            <person name="Rosling A."/>
        </authorList>
    </citation>
    <scope>NUCLEOTIDE SEQUENCE</scope>
    <source>
        <strain evidence="1">IL203A</strain>
    </source>
</reference>
<protein>
    <submittedName>
        <fullName evidence="1">14014_t:CDS:1</fullName>
    </submittedName>
</protein>
<name>A0ACA9MNX5_9GLOM</name>
<sequence>MPKEFLQLLDEFKFGEFKKKKTVHYELFRYPQYVDYIEWLCDKNDICVPVDLYSQCHYWDDEKYNNKKLYQSIAKIPYTNHFKYLSLFSSRVWPEYAKQNGFMYCPDELLGLVSNCCASKFLGISSDEICGSTLWMHYAKFELLWLEQTAKIVRDNQELLKSLNYNQEAYSKKKQSFNYYKITKKVYCSDNLVLWHIEKNPYKIACNIVPKGVTKDSLMAYSLFFITGTQGDVGPVEPFIEQLEDEKEQFSIVIHDDLKIKANVNIIRTGVTSSEFLEAFKKSTTDVLP</sequence>
<accession>A0ACA9MNX5</accession>
<dbReference type="EMBL" id="CAJVPU010010173">
    <property type="protein sequence ID" value="CAG8602934.1"/>
    <property type="molecule type" value="Genomic_DNA"/>
</dbReference>
<dbReference type="Proteomes" id="UP000789702">
    <property type="component" value="Unassembled WGS sequence"/>
</dbReference>
<keyword evidence="2" id="KW-1185">Reference proteome</keyword>
<organism evidence="1 2">
    <name type="scientific">Dentiscutata heterogama</name>
    <dbReference type="NCBI Taxonomy" id="1316150"/>
    <lineage>
        <taxon>Eukaryota</taxon>
        <taxon>Fungi</taxon>
        <taxon>Fungi incertae sedis</taxon>
        <taxon>Mucoromycota</taxon>
        <taxon>Glomeromycotina</taxon>
        <taxon>Glomeromycetes</taxon>
        <taxon>Diversisporales</taxon>
        <taxon>Gigasporaceae</taxon>
        <taxon>Dentiscutata</taxon>
    </lineage>
</organism>
<proteinExistence type="predicted"/>
<comment type="caution">
    <text evidence="1">The sequence shown here is derived from an EMBL/GenBank/DDBJ whole genome shotgun (WGS) entry which is preliminary data.</text>
</comment>
<evidence type="ECO:0000313" key="2">
    <source>
        <dbReference type="Proteomes" id="UP000789702"/>
    </source>
</evidence>
<gene>
    <name evidence="1" type="ORF">DHETER_LOCUS7323</name>
</gene>
<evidence type="ECO:0000313" key="1">
    <source>
        <dbReference type="EMBL" id="CAG8602934.1"/>
    </source>
</evidence>
<feature type="non-terminal residue" evidence="1">
    <location>
        <position position="289"/>
    </location>
</feature>